<dbReference type="KEGG" id="mde:101887326"/>
<feature type="compositionally biased region" description="Low complexity" evidence="4">
    <location>
        <begin position="513"/>
        <end position="525"/>
    </location>
</feature>
<dbReference type="AlphaFoldDB" id="A0A1I8M4R1"/>
<feature type="domain" description="SAM" evidence="7">
    <location>
        <begin position="43"/>
        <end position="105"/>
    </location>
</feature>
<dbReference type="SUPFAM" id="SSF47769">
    <property type="entry name" value="SAM/Pointed domain"/>
    <property type="match status" value="1"/>
</dbReference>
<dbReference type="GO" id="GO:0001784">
    <property type="term" value="F:phosphotyrosine residue binding"/>
    <property type="evidence" value="ECO:0007669"/>
    <property type="project" value="InterPro"/>
</dbReference>
<evidence type="ECO:0000313" key="8">
    <source>
        <dbReference type="EnsemblMetazoa" id="MDOA001211-PA"/>
    </source>
</evidence>
<evidence type="ECO:0008006" key="9">
    <source>
        <dbReference type="Google" id="ProtNLM"/>
    </source>
</evidence>
<dbReference type="PROSITE" id="PS50009">
    <property type="entry name" value="RASGEF_CAT"/>
    <property type="match status" value="1"/>
</dbReference>
<dbReference type="SUPFAM" id="SSF55550">
    <property type="entry name" value="SH2 domain"/>
    <property type="match status" value="1"/>
</dbReference>
<evidence type="ECO:0000259" key="5">
    <source>
        <dbReference type="PROSITE" id="PS50001"/>
    </source>
</evidence>
<dbReference type="Gene3D" id="1.10.150.50">
    <property type="entry name" value="Transcription Factor, Ets-1"/>
    <property type="match status" value="1"/>
</dbReference>
<dbReference type="InterPro" id="IPR051853">
    <property type="entry name" value="SH2-Ras-GEF_adapter"/>
</dbReference>
<dbReference type="InterPro" id="IPR036964">
    <property type="entry name" value="RASGEF_cat_dom_sf"/>
</dbReference>
<dbReference type="Gene3D" id="1.10.840.10">
    <property type="entry name" value="Ras guanine-nucleotide exchange factors catalytic domain"/>
    <property type="match status" value="1"/>
</dbReference>
<dbReference type="SMART" id="SM00252">
    <property type="entry name" value="SH2"/>
    <property type="match status" value="1"/>
</dbReference>
<feature type="compositionally biased region" description="Polar residues" evidence="4">
    <location>
        <begin position="109"/>
        <end position="124"/>
    </location>
</feature>
<dbReference type="PROSITE" id="PS50105">
    <property type="entry name" value="SAM_DOMAIN"/>
    <property type="match status" value="1"/>
</dbReference>
<feature type="region of interest" description="Disordered" evidence="4">
    <location>
        <begin position="647"/>
        <end position="673"/>
    </location>
</feature>
<dbReference type="InterPro" id="IPR044102">
    <property type="entry name" value="SH2_SHEP1/BCAR3/NSP1"/>
</dbReference>
<dbReference type="RefSeq" id="XP_005177852.2">
    <property type="nucleotide sequence ID" value="XM_005177795.4"/>
</dbReference>
<feature type="compositionally biased region" description="Gly residues" evidence="4">
    <location>
        <begin position="225"/>
        <end position="235"/>
    </location>
</feature>
<reference evidence="8" key="1">
    <citation type="submission" date="2020-05" db="UniProtKB">
        <authorList>
            <consortium name="EnsemblMetazoa"/>
        </authorList>
    </citation>
    <scope>IDENTIFICATION</scope>
    <source>
        <strain evidence="8">Aabys</strain>
    </source>
</reference>
<accession>A0A1I8M4R1</accession>
<keyword evidence="1 3" id="KW-0727">SH2 domain</keyword>
<dbReference type="CDD" id="cd10337">
    <property type="entry name" value="SH2_BCAR3"/>
    <property type="match status" value="1"/>
</dbReference>
<dbReference type="SUPFAM" id="SSF48366">
    <property type="entry name" value="Ras GEF"/>
    <property type="match status" value="1"/>
</dbReference>
<feature type="domain" description="Ras-GEF" evidence="6">
    <location>
        <begin position="810"/>
        <end position="1074"/>
    </location>
</feature>
<feature type="domain" description="SH2" evidence="5">
    <location>
        <begin position="280"/>
        <end position="379"/>
    </location>
</feature>
<dbReference type="InterPro" id="IPR001895">
    <property type="entry name" value="RASGEF_cat_dom"/>
</dbReference>
<feature type="compositionally biased region" description="Polar residues" evidence="4">
    <location>
        <begin position="205"/>
        <end position="217"/>
    </location>
</feature>
<dbReference type="OrthoDB" id="2412973at2759"/>
<dbReference type="PANTHER" id="PTHR14247">
    <property type="entry name" value="BREAST CANCER ANTI-ESTROGEN RESISTANCE PROTEIN 3 HOMOLOG-LIKE PROTEIN"/>
    <property type="match status" value="1"/>
</dbReference>
<evidence type="ECO:0000256" key="1">
    <source>
        <dbReference type="ARBA" id="ARBA00022999"/>
    </source>
</evidence>
<feature type="region of interest" description="Disordered" evidence="4">
    <location>
        <begin position="504"/>
        <end position="535"/>
    </location>
</feature>
<feature type="compositionally biased region" description="Low complexity" evidence="4">
    <location>
        <begin position="429"/>
        <end position="444"/>
    </location>
</feature>
<dbReference type="Pfam" id="PF00017">
    <property type="entry name" value="SH2"/>
    <property type="match status" value="1"/>
</dbReference>
<feature type="compositionally biased region" description="Low complexity" evidence="4">
    <location>
        <begin position="236"/>
        <end position="245"/>
    </location>
</feature>
<proteinExistence type="predicted"/>
<dbReference type="Pfam" id="PF00617">
    <property type="entry name" value="RasGEF"/>
    <property type="match status" value="1"/>
</dbReference>
<dbReference type="Gene3D" id="3.30.505.10">
    <property type="entry name" value="SH2 domain"/>
    <property type="match status" value="1"/>
</dbReference>
<dbReference type="InterPro" id="IPR013761">
    <property type="entry name" value="SAM/pointed_sf"/>
</dbReference>
<protein>
    <recommendedName>
        <fullName evidence="9">Breast cancer anti-estrogen resistance protein 3 homolog</fullName>
    </recommendedName>
</protein>
<keyword evidence="2" id="KW-0344">Guanine-nucleotide releasing factor</keyword>
<evidence type="ECO:0000256" key="3">
    <source>
        <dbReference type="PROSITE-ProRule" id="PRU00191"/>
    </source>
</evidence>
<feature type="region of interest" description="Disordered" evidence="4">
    <location>
        <begin position="107"/>
        <end position="130"/>
    </location>
</feature>
<dbReference type="PANTHER" id="PTHR14247:SF8">
    <property type="entry name" value="RAS-GEF DOMAIN-CONTAINING PROTEIN"/>
    <property type="match status" value="1"/>
</dbReference>
<sequence length="1112" mass="123804">MGNVQTRNLDAKCIPQRRGSMYWSFRYSSTRRSRDAKSMTVFNSKMAILEWLDLLDLREYENIFRMYSSVDDLLDLDDAKLKEMGVRRTEHRSKMLSSLVRVQAKRRQSVNIDASRNSSVSPSMQLKRKNSCPAIRTVGAETLDTELDKSILRNSMRETGRKVNSPEEKRRFTFGEADIIYEELRRRNSTTSDKGEEKPSEEENQNSSSTKTASQPKMDNETSSGCGGVGSGGSGSFSQPSSLIGPTTMTPNEQQEVMALKKALEWELSLDSRDLRSHAWYHGPLPRQRAEEIVQREGDFLIRDCTSQPDNYVLTCRTKTSVLHFVINKILVQPETVYERVQYQFEEDAFDAIPDLITFYVGSGKPISLASGARIQYPCNRHYPLSFYGHKIVGNHLHSQMLAGLRGVSPLNSPLAANAAFRFTGTPMGGQQQQQQHNMLQHQQSLPTSIGGQMSAKQPESPMSSPPRNKIYPAPRLPSKKQRSQSLTPAQAIVVSNIKNAEAGNSADGMIQGNGENGTSSNGGSMTHLHNSNNHGYRPEVIARRFNQLEKSNSVCGSPNDGTQLHSHLENLSIHGKIPANGFQTIARCTMGDVVDHQHTKFTTHSLPRPATNSFRGNLNRTSSLARDFNVDNGSSNMFSSLEISKIPELPEKPPSPPPKPNRSNGAGVGSISSLARLPKEGGVILDQQYPLQRQGGMAGIYQLSGSDSGNGSGDSMPGDMNEFIMHRGVIIKNPRFMSSSTSSATLKSLSEFDVQAAEDLLFTLEIPEYKPTSKFDVENFSTLLLPSVENRPLDGDALNTFKMMLLETGPKMLAEHITRIDIGLMIEAPSTAMAEAETQNENDNRNILDCCGLELLTLPQGKIFRQDLVERTQCLKLMVAVTILTCQTDLDRAELLSKWIQVAVETKTALGNLFGFSSIMLGLCMPQIQKLDSAWHLLRQKYTDDAFMFEAKLRPTLISMNECSNPQAPNTTVPYVLLYALLKDRSVMDILNFNNSTEKPSLYNMCITAWESKADDFGMYINYAHLDSSRNFLNSLKLYRKNAKIMLEESISRMDELLSDAFRTEFHIKFLWGSKGATATADDRHSKLEKVLALMADKFCNADTNGSTNTA</sequence>
<dbReference type="VEuPathDB" id="VectorBase:MDOA001211"/>
<dbReference type="InterPro" id="IPR036860">
    <property type="entry name" value="SH2_dom_sf"/>
</dbReference>
<dbReference type="Pfam" id="PF00536">
    <property type="entry name" value="SAM_1"/>
    <property type="match status" value="1"/>
</dbReference>
<name>A0A1I8M4R1_MUSDO</name>
<dbReference type="GO" id="GO:0007264">
    <property type="term" value="P:small GTPase-mediated signal transduction"/>
    <property type="evidence" value="ECO:0007669"/>
    <property type="project" value="InterPro"/>
</dbReference>
<dbReference type="FunFam" id="1.10.840.10:FF:000015">
    <property type="entry name" value="Uncharacterized protein, isoform A"/>
    <property type="match status" value="1"/>
</dbReference>
<dbReference type="STRING" id="7370.A0A1I8M4R1"/>
<evidence type="ECO:0000259" key="6">
    <source>
        <dbReference type="PROSITE" id="PS50009"/>
    </source>
</evidence>
<evidence type="ECO:0000256" key="4">
    <source>
        <dbReference type="SAM" id="MobiDB-lite"/>
    </source>
</evidence>
<evidence type="ECO:0000256" key="2">
    <source>
        <dbReference type="PROSITE-ProRule" id="PRU00168"/>
    </source>
</evidence>
<organism evidence="8">
    <name type="scientific">Musca domestica</name>
    <name type="common">House fly</name>
    <dbReference type="NCBI Taxonomy" id="7370"/>
    <lineage>
        <taxon>Eukaryota</taxon>
        <taxon>Metazoa</taxon>
        <taxon>Ecdysozoa</taxon>
        <taxon>Arthropoda</taxon>
        <taxon>Hexapoda</taxon>
        <taxon>Insecta</taxon>
        <taxon>Pterygota</taxon>
        <taxon>Neoptera</taxon>
        <taxon>Endopterygota</taxon>
        <taxon>Diptera</taxon>
        <taxon>Brachycera</taxon>
        <taxon>Muscomorpha</taxon>
        <taxon>Muscoidea</taxon>
        <taxon>Muscidae</taxon>
        <taxon>Musca</taxon>
    </lineage>
</organism>
<feature type="compositionally biased region" description="Polar residues" evidence="4">
    <location>
        <begin position="445"/>
        <end position="467"/>
    </location>
</feature>
<dbReference type="InterPro" id="IPR000980">
    <property type="entry name" value="SH2"/>
</dbReference>
<dbReference type="SMART" id="SM00147">
    <property type="entry name" value="RasGEF"/>
    <property type="match status" value="1"/>
</dbReference>
<gene>
    <name evidence="8" type="primary">101887326</name>
</gene>
<dbReference type="VEuPathDB" id="VectorBase:MDOMA2_001105"/>
<feature type="region of interest" description="Disordered" evidence="4">
    <location>
        <begin position="183"/>
        <end position="249"/>
    </location>
</feature>
<dbReference type="SMART" id="SM00454">
    <property type="entry name" value="SAM"/>
    <property type="match status" value="1"/>
</dbReference>
<evidence type="ECO:0000259" key="7">
    <source>
        <dbReference type="PROSITE" id="PS50105"/>
    </source>
</evidence>
<dbReference type="eggNOG" id="ENOG502QPX3">
    <property type="taxonomic scope" value="Eukaryota"/>
</dbReference>
<dbReference type="GO" id="GO:0005085">
    <property type="term" value="F:guanyl-nucleotide exchange factor activity"/>
    <property type="evidence" value="ECO:0007669"/>
    <property type="project" value="UniProtKB-KW"/>
</dbReference>
<feature type="region of interest" description="Disordered" evidence="4">
    <location>
        <begin position="424"/>
        <end position="488"/>
    </location>
</feature>
<dbReference type="InterPro" id="IPR023578">
    <property type="entry name" value="Ras_GEF_dom_sf"/>
</dbReference>
<dbReference type="FunFam" id="3.30.505.10:FF:000013">
    <property type="entry name" value="SH2 domain-containing protein 3C isoform X1"/>
    <property type="match status" value="1"/>
</dbReference>
<dbReference type="PROSITE" id="PS50001">
    <property type="entry name" value="SH2"/>
    <property type="match status" value="1"/>
</dbReference>
<dbReference type="InterPro" id="IPR001660">
    <property type="entry name" value="SAM"/>
</dbReference>
<dbReference type="EnsemblMetazoa" id="MDOA001211-RA">
    <property type="protein sequence ID" value="MDOA001211-PA"/>
    <property type="gene ID" value="MDOA001211"/>
</dbReference>